<dbReference type="InterPro" id="IPR033113">
    <property type="entry name" value="PLA2_histidine"/>
</dbReference>
<evidence type="ECO:0000256" key="1">
    <source>
        <dbReference type="ARBA" id="ARBA00004613"/>
    </source>
</evidence>
<evidence type="ECO:0008006" key="4">
    <source>
        <dbReference type="Google" id="ProtNLM"/>
    </source>
</evidence>
<dbReference type="GO" id="GO:0005576">
    <property type="term" value="C:extracellular region"/>
    <property type="evidence" value="ECO:0007669"/>
    <property type="project" value="UniProtKB-SubCell"/>
</dbReference>
<dbReference type="SUPFAM" id="SSF48619">
    <property type="entry name" value="Phospholipase A2, PLA2"/>
    <property type="match status" value="1"/>
</dbReference>
<comment type="subcellular location">
    <subcellularLocation>
        <location evidence="1">Secreted</location>
    </subcellularLocation>
</comment>
<accession>B8LRR0</accession>
<dbReference type="InterPro" id="IPR036444">
    <property type="entry name" value="PLipase_A2_dom_sf"/>
</dbReference>
<evidence type="ECO:0000313" key="3">
    <source>
        <dbReference type="EMBL" id="ABR18340.1"/>
    </source>
</evidence>
<name>B8LRR0_PICSI</name>
<dbReference type="GO" id="GO:0050482">
    <property type="term" value="P:arachidonate secretion"/>
    <property type="evidence" value="ECO:0007669"/>
    <property type="project" value="InterPro"/>
</dbReference>
<proteinExistence type="evidence at transcript level"/>
<dbReference type="GO" id="GO:0006644">
    <property type="term" value="P:phospholipid metabolic process"/>
    <property type="evidence" value="ECO:0007669"/>
    <property type="project" value="InterPro"/>
</dbReference>
<dbReference type="GO" id="GO:0004623">
    <property type="term" value="F:phospholipase A2 activity"/>
    <property type="evidence" value="ECO:0007669"/>
    <property type="project" value="InterPro"/>
</dbReference>
<organism evidence="3">
    <name type="scientific">Picea sitchensis</name>
    <name type="common">Sitka spruce</name>
    <name type="synonym">Pinus sitchensis</name>
    <dbReference type="NCBI Taxonomy" id="3332"/>
    <lineage>
        <taxon>Eukaryota</taxon>
        <taxon>Viridiplantae</taxon>
        <taxon>Streptophyta</taxon>
        <taxon>Embryophyta</taxon>
        <taxon>Tracheophyta</taxon>
        <taxon>Spermatophyta</taxon>
        <taxon>Pinopsida</taxon>
        <taxon>Pinidae</taxon>
        <taxon>Conifers I</taxon>
        <taxon>Pinales</taxon>
        <taxon>Pinaceae</taxon>
        <taxon>Picea</taxon>
    </lineage>
</organism>
<reference evidence="3" key="1">
    <citation type="submission" date="2007-06" db="EMBL/GenBank/DDBJ databases">
        <title>Full length cDNA sequences from Sitka Spruce (Picea sitchensis).</title>
        <authorList>
            <person name="Ralph S.G."/>
            <person name="Chun H.E."/>
            <person name="Liao N."/>
            <person name="Ali J."/>
            <person name="Reid K."/>
            <person name="Kolosova N."/>
            <person name="Cooper N."/>
            <person name="Cullis C."/>
            <person name="Jancsik S."/>
            <person name="Moore R."/>
            <person name="Mayo M."/>
            <person name="Wagner S."/>
            <person name="Holt R.A."/>
            <person name="Jones S.J.M."/>
            <person name="Marra M.A."/>
            <person name="Ritland C.E."/>
            <person name="Ritland K."/>
            <person name="Bohlmann J."/>
        </authorList>
    </citation>
    <scope>NUCLEOTIDE SEQUENCE</scope>
    <source>
        <tissue evidence="3">Bark</tissue>
    </source>
</reference>
<dbReference type="AlphaFoldDB" id="B8LRR0"/>
<dbReference type="Gene3D" id="1.20.90.10">
    <property type="entry name" value="Phospholipase A2 domain"/>
    <property type="match status" value="1"/>
</dbReference>
<dbReference type="EMBL" id="EF678596">
    <property type="protein sequence ID" value="ABR18340.1"/>
    <property type="molecule type" value="mRNA"/>
</dbReference>
<dbReference type="PROSITE" id="PS00118">
    <property type="entry name" value="PA2_HIS"/>
    <property type="match status" value="1"/>
</dbReference>
<evidence type="ECO:0000256" key="2">
    <source>
        <dbReference type="ARBA" id="ARBA00022525"/>
    </source>
</evidence>
<protein>
    <recommendedName>
        <fullName evidence="4">Phospholipase A2 domain-containing protein</fullName>
    </recommendedName>
</protein>
<keyword evidence="2" id="KW-0964">Secreted</keyword>
<sequence>MVSPIAVCVRLPPHYAIEAPILRYGRYCGVFYTGCHGEAPCDGLDSCCKNHDYCVARTRNYLNIQCNQQLLSCLSSYLSSGQAQFRGSQCRSQTVVDTIDFAIKLGLWIGGRIPLQDLQNSSSASTVFHGP</sequence>